<evidence type="ECO:0000313" key="4">
    <source>
        <dbReference type="Proteomes" id="UP000003688"/>
    </source>
</evidence>
<dbReference type="EMBL" id="ABOX02000013">
    <property type="protein sequence ID" value="EEF60948.1"/>
    <property type="molecule type" value="Genomic_DNA"/>
</dbReference>
<evidence type="ECO:0000256" key="2">
    <source>
        <dbReference type="SAM" id="Phobius"/>
    </source>
</evidence>
<gene>
    <name evidence="3" type="ORF">Cflav_PD4117</name>
</gene>
<keyword evidence="2" id="KW-0812">Transmembrane</keyword>
<feature type="transmembrane region" description="Helical" evidence="2">
    <location>
        <begin position="62"/>
        <end position="81"/>
    </location>
</feature>
<protein>
    <submittedName>
        <fullName evidence="3">Uncharacterized protein</fullName>
    </submittedName>
</protein>
<sequence precursor="true">METIATYSEVRFDGSRKFTLFSDKLAVNGKRTLHSEFETVIPLNTLDPNYDRLRVRNVNFGVGLWMAVIAFVTSTVLVSGFKMSFTALAPGMIATVGLAGLILCAATYRKVEFLRFKNAAGLAILDIARAGKDAPKFDSFIEALIKQIKNSRGPAQDVDAANVVDPSATGHSPKQ</sequence>
<comment type="caution">
    <text evidence="3">The sequence shown here is derived from an EMBL/GenBank/DDBJ whole genome shotgun (WGS) entry which is preliminary data.</text>
</comment>
<dbReference type="STRING" id="320771.Cflav_PD4117"/>
<keyword evidence="2" id="KW-1133">Transmembrane helix</keyword>
<dbReference type="RefSeq" id="WP_007415123.1">
    <property type="nucleotide sequence ID" value="NZ_ABOX02000013.1"/>
</dbReference>
<dbReference type="Proteomes" id="UP000003688">
    <property type="component" value="Unassembled WGS sequence"/>
</dbReference>
<organism evidence="3 4">
    <name type="scientific">Pedosphaera parvula (strain Ellin514)</name>
    <dbReference type="NCBI Taxonomy" id="320771"/>
    <lineage>
        <taxon>Bacteria</taxon>
        <taxon>Pseudomonadati</taxon>
        <taxon>Verrucomicrobiota</taxon>
        <taxon>Pedosphaerae</taxon>
        <taxon>Pedosphaerales</taxon>
        <taxon>Pedosphaeraceae</taxon>
        <taxon>Pedosphaera</taxon>
    </lineage>
</organism>
<evidence type="ECO:0000313" key="3">
    <source>
        <dbReference type="EMBL" id="EEF60948.1"/>
    </source>
</evidence>
<feature type="transmembrane region" description="Helical" evidence="2">
    <location>
        <begin position="87"/>
        <end position="108"/>
    </location>
</feature>
<proteinExistence type="predicted"/>
<accession>B9XH27</accession>
<keyword evidence="2" id="KW-0472">Membrane</keyword>
<keyword evidence="4" id="KW-1185">Reference proteome</keyword>
<name>B9XH27_PEDPL</name>
<dbReference type="AlphaFoldDB" id="B9XH27"/>
<reference evidence="3 4" key="1">
    <citation type="journal article" date="2011" name="J. Bacteriol.">
        <title>Genome sequence of 'Pedosphaera parvula' Ellin514, an aerobic Verrucomicrobial isolate from pasture soil.</title>
        <authorList>
            <person name="Kant R."/>
            <person name="van Passel M.W."/>
            <person name="Sangwan P."/>
            <person name="Palva A."/>
            <person name="Lucas S."/>
            <person name="Copeland A."/>
            <person name="Lapidus A."/>
            <person name="Glavina Del Rio T."/>
            <person name="Dalin E."/>
            <person name="Tice H."/>
            <person name="Bruce D."/>
            <person name="Goodwin L."/>
            <person name="Pitluck S."/>
            <person name="Chertkov O."/>
            <person name="Larimer F.W."/>
            <person name="Land M.L."/>
            <person name="Hauser L."/>
            <person name="Brettin T.S."/>
            <person name="Detter J.C."/>
            <person name="Han S."/>
            <person name="de Vos W.M."/>
            <person name="Janssen P.H."/>
            <person name="Smidt H."/>
        </authorList>
    </citation>
    <scope>NUCLEOTIDE SEQUENCE [LARGE SCALE GENOMIC DNA]</scope>
    <source>
        <strain evidence="3 4">Ellin514</strain>
    </source>
</reference>
<evidence type="ECO:0000256" key="1">
    <source>
        <dbReference type="SAM" id="MobiDB-lite"/>
    </source>
</evidence>
<feature type="region of interest" description="Disordered" evidence="1">
    <location>
        <begin position="153"/>
        <end position="175"/>
    </location>
</feature>